<dbReference type="RefSeq" id="WP_006720636.1">
    <property type="nucleotide sequence ID" value="NZ_CP085935.1"/>
</dbReference>
<comment type="caution">
    <text evidence="2">The sequence shown here is derived from an EMBL/GenBank/DDBJ whole genome shotgun (WGS) entry which is preliminary data.</text>
</comment>
<dbReference type="EMBL" id="ABXJ01000056">
    <property type="protein sequence ID" value="EEA90811.1"/>
    <property type="molecule type" value="Genomic_DNA"/>
</dbReference>
<dbReference type="STRING" id="445975.COLSTE_00979"/>
<feature type="transmembrane region" description="Helical" evidence="1">
    <location>
        <begin position="21"/>
        <end position="43"/>
    </location>
</feature>
<evidence type="ECO:0000256" key="1">
    <source>
        <dbReference type="SAM" id="Phobius"/>
    </source>
</evidence>
<name>B6GA83_9ACTN</name>
<keyword evidence="3" id="KW-1185">Reference proteome</keyword>
<keyword evidence="1" id="KW-1133">Transmembrane helix</keyword>
<feature type="transmembrane region" description="Helical" evidence="1">
    <location>
        <begin position="397"/>
        <end position="415"/>
    </location>
</feature>
<evidence type="ECO:0000313" key="3">
    <source>
        <dbReference type="Proteomes" id="UP000003560"/>
    </source>
</evidence>
<feature type="transmembrane region" description="Helical" evidence="1">
    <location>
        <begin position="375"/>
        <end position="391"/>
    </location>
</feature>
<keyword evidence="1" id="KW-0472">Membrane</keyword>
<feature type="transmembrane region" description="Helical" evidence="1">
    <location>
        <begin position="249"/>
        <end position="270"/>
    </location>
</feature>
<dbReference type="OrthoDB" id="4981425at2"/>
<reference evidence="2 3" key="1">
    <citation type="submission" date="2008-10" db="EMBL/GenBank/DDBJ databases">
        <title>Draft genome sequence of Collinsella stercoris (DSM 13279).</title>
        <authorList>
            <person name="Sudarsanam P."/>
            <person name="Ley R."/>
            <person name="Guruge J."/>
            <person name="Turnbaugh P.J."/>
            <person name="Mahowald M."/>
            <person name="Liep D."/>
            <person name="Gordon J."/>
        </authorList>
    </citation>
    <scope>NUCLEOTIDE SEQUENCE [LARGE SCALE GENOMIC DNA]</scope>
    <source>
        <strain evidence="2 3">DSM 13279</strain>
    </source>
</reference>
<proteinExistence type="predicted"/>
<dbReference type="GeneID" id="98002056"/>
<evidence type="ECO:0008006" key="4">
    <source>
        <dbReference type="Google" id="ProtNLM"/>
    </source>
</evidence>
<organism evidence="2 3">
    <name type="scientific">Collinsella stercoris DSM 13279</name>
    <dbReference type="NCBI Taxonomy" id="445975"/>
    <lineage>
        <taxon>Bacteria</taxon>
        <taxon>Bacillati</taxon>
        <taxon>Actinomycetota</taxon>
        <taxon>Coriobacteriia</taxon>
        <taxon>Coriobacteriales</taxon>
        <taxon>Coriobacteriaceae</taxon>
        <taxon>Collinsella</taxon>
    </lineage>
</organism>
<dbReference type="AlphaFoldDB" id="B6GA83"/>
<dbReference type="Proteomes" id="UP000003560">
    <property type="component" value="Unassembled WGS sequence"/>
</dbReference>
<feature type="transmembrane region" description="Helical" evidence="1">
    <location>
        <begin position="183"/>
        <end position="200"/>
    </location>
</feature>
<feature type="transmembrane region" description="Helical" evidence="1">
    <location>
        <begin position="83"/>
        <end position="104"/>
    </location>
</feature>
<dbReference type="eggNOG" id="ENOG50330SF">
    <property type="taxonomic scope" value="Bacteria"/>
</dbReference>
<reference evidence="2 3" key="2">
    <citation type="submission" date="2008-10" db="EMBL/GenBank/DDBJ databases">
        <authorList>
            <person name="Fulton L."/>
            <person name="Clifton S."/>
            <person name="Fulton B."/>
            <person name="Xu J."/>
            <person name="Minx P."/>
            <person name="Pepin K.H."/>
            <person name="Johnson M."/>
            <person name="Thiruvilangam P."/>
            <person name="Bhonagiri V."/>
            <person name="Nash W.E."/>
            <person name="Mardis E.R."/>
            <person name="Wilson R.K."/>
        </authorList>
    </citation>
    <scope>NUCLEOTIDE SEQUENCE [LARGE SCALE GENOMIC DNA]</scope>
    <source>
        <strain evidence="2 3">DSM 13279</strain>
    </source>
</reference>
<feature type="transmembrane region" description="Helical" evidence="1">
    <location>
        <begin position="207"/>
        <end position="237"/>
    </location>
</feature>
<accession>B6GA83</accession>
<sequence length="435" mass="47880">MRGFSQTLRSTGSLGDRRSGSINIGDIRVSELLFAIALVLLVFEDPISGALPMAGYFDEAVACAGLACRMIPGRRWATSFEPLLIMYVFFGAVSCIVNPVQPMVAVLGDAFLNLKFYFAIFLGYSVSQNFSELLFTFLSKLARTLTIVLTVLLLFNMVAHVFPGQEYRFGFQIPRLFFSHSEYLAGAQVVLLALGMIGGFRRTVGEGFWLLLAVLNIALTLRYKALAAAIFAVMLVYTAIVRDRRFSKWNYVLLLIVITPIAWEQIMVYFGDASTARGALAISSFEIASDYFPLGTGFGSFGSYMSRVYYSPVYYAYGLNQIYGLMNLPGADTFISDTFWPMVLGQSGVLGTLCYIGTLVILYREVEGLFCQNKAMYAMTLLLFVYLVIQSTASAAFVSPVSVSAGVIIGAGIGYGQRKRIDAVICEEREAEVNV</sequence>
<keyword evidence="1" id="KW-0812">Transmembrane</keyword>
<gene>
    <name evidence="2" type="ORF">COLSTE_00979</name>
</gene>
<protein>
    <recommendedName>
        <fullName evidence="4">O-antigen polymerase</fullName>
    </recommendedName>
</protein>
<dbReference type="HOGENOM" id="CLU_675619_0_0_11"/>
<feature type="transmembrane region" description="Helical" evidence="1">
    <location>
        <begin position="339"/>
        <end position="363"/>
    </location>
</feature>
<evidence type="ECO:0000313" key="2">
    <source>
        <dbReference type="EMBL" id="EEA90811.1"/>
    </source>
</evidence>
<feature type="transmembrane region" description="Helical" evidence="1">
    <location>
        <begin position="145"/>
        <end position="163"/>
    </location>
</feature>